<organism evidence="2">
    <name type="scientific">marine sediment metagenome</name>
    <dbReference type="NCBI Taxonomy" id="412755"/>
    <lineage>
        <taxon>unclassified sequences</taxon>
        <taxon>metagenomes</taxon>
        <taxon>ecological metagenomes</taxon>
    </lineage>
</organism>
<sequence length="133" mass="14910">MSILLLYIGCVIPDLQGVYSIFIDRSVALHGFSHTLVGALVYTLIMWGALFLIKYTPSTEYLEFQPAKHFILLLLAIVIFHFLPDIFIWADMNIFWPFGSYSPGEVENYGVVAQVLFLSGVTGVGVWGIGYLK</sequence>
<evidence type="ECO:0000313" key="2">
    <source>
        <dbReference type="EMBL" id="KKL03593.1"/>
    </source>
</evidence>
<feature type="transmembrane region" description="Helical" evidence="1">
    <location>
        <begin position="69"/>
        <end position="89"/>
    </location>
</feature>
<dbReference type="EMBL" id="LAZR01044866">
    <property type="protein sequence ID" value="KKL03593.1"/>
    <property type="molecule type" value="Genomic_DNA"/>
</dbReference>
<dbReference type="InterPro" id="IPR007404">
    <property type="entry name" value="YdjM-like"/>
</dbReference>
<dbReference type="AlphaFoldDB" id="A0A0F9CUJ5"/>
<keyword evidence="1" id="KW-1133">Transmembrane helix</keyword>
<feature type="transmembrane region" description="Helical" evidence="1">
    <location>
        <begin position="109"/>
        <end position="132"/>
    </location>
</feature>
<evidence type="ECO:0000256" key="1">
    <source>
        <dbReference type="SAM" id="Phobius"/>
    </source>
</evidence>
<dbReference type="Pfam" id="PF04307">
    <property type="entry name" value="YdjM"/>
    <property type="match status" value="1"/>
</dbReference>
<gene>
    <name evidence="2" type="ORF">LCGC14_2624620</name>
</gene>
<proteinExistence type="predicted"/>
<protein>
    <submittedName>
        <fullName evidence="2">Uncharacterized protein</fullName>
    </submittedName>
</protein>
<keyword evidence="1" id="KW-0812">Transmembrane</keyword>
<feature type="transmembrane region" description="Helical" evidence="1">
    <location>
        <begin position="36"/>
        <end position="57"/>
    </location>
</feature>
<name>A0A0F9CUJ5_9ZZZZ</name>
<keyword evidence="1" id="KW-0472">Membrane</keyword>
<reference evidence="2" key="1">
    <citation type="journal article" date="2015" name="Nature">
        <title>Complex archaea that bridge the gap between prokaryotes and eukaryotes.</title>
        <authorList>
            <person name="Spang A."/>
            <person name="Saw J.H."/>
            <person name="Jorgensen S.L."/>
            <person name="Zaremba-Niedzwiedzka K."/>
            <person name="Martijn J."/>
            <person name="Lind A.E."/>
            <person name="van Eijk R."/>
            <person name="Schleper C."/>
            <person name="Guy L."/>
            <person name="Ettema T.J."/>
        </authorList>
    </citation>
    <scope>NUCLEOTIDE SEQUENCE</scope>
</reference>
<accession>A0A0F9CUJ5</accession>
<comment type="caution">
    <text evidence="2">The sequence shown here is derived from an EMBL/GenBank/DDBJ whole genome shotgun (WGS) entry which is preliminary data.</text>
</comment>